<proteinExistence type="predicted"/>
<dbReference type="AlphaFoldDB" id="A0A5P9CQI6"/>
<reference evidence="1 2" key="1">
    <citation type="submission" date="2019-10" db="EMBL/GenBank/DDBJ databases">
        <title>Complete genome sequence of Vibrio sp. strain THAF100, isolated from non-filtered water from the water column of tank 6 of a marine aquarium containing stony-coral fragments. Water maintained at 26 degree C.</title>
        <authorList>
            <person name="Ruckert C."/>
            <person name="Franco A."/>
            <person name="Kalinowski J."/>
            <person name="Glaeser S."/>
        </authorList>
    </citation>
    <scope>NUCLEOTIDE SEQUENCE [LARGE SCALE GENOMIC DNA]</scope>
    <source>
        <strain evidence="1 2">THAF100</strain>
        <plasmid evidence="2">pthaf100_a</plasmid>
    </source>
</reference>
<keyword evidence="1" id="KW-0614">Plasmid</keyword>
<accession>A0A5P9CQI6</accession>
<sequence length="160" mass="18552">MSVDKVLKALFFLVVIATVSNIGLKLRDVPEVMNGKESLLYYSNNLSFSLDGDVLFSEDYHTINYRLFLNQKSHTSRKIYGEPKGLYFSYYTQFYDKGLIQFTDFTFPDGELSRSHITEIEAHNLRRISEEKLQVIHKEGKVVCFTKLLDGGVKCHVRRQ</sequence>
<geneLocation type="plasmid" evidence="2">
    <name>pthaf100_a</name>
</geneLocation>
<organism evidence="1 2">
    <name type="scientific">Vibrio aquimaris</name>
    <dbReference type="NCBI Taxonomy" id="2587862"/>
    <lineage>
        <taxon>Bacteria</taxon>
        <taxon>Pseudomonadati</taxon>
        <taxon>Pseudomonadota</taxon>
        <taxon>Gammaproteobacteria</taxon>
        <taxon>Vibrionales</taxon>
        <taxon>Vibrionaceae</taxon>
        <taxon>Vibrio</taxon>
    </lineage>
</organism>
<evidence type="ECO:0000313" key="1">
    <source>
        <dbReference type="EMBL" id="QFT28067.1"/>
    </source>
</evidence>
<protein>
    <submittedName>
        <fullName evidence="1">Uncharacterized protein</fullName>
    </submittedName>
</protein>
<keyword evidence="2" id="KW-1185">Reference proteome</keyword>
<gene>
    <name evidence="1" type="ORF">FIV01_16885</name>
</gene>
<dbReference type="Proteomes" id="UP000326936">
    <property type="component" value="Plasmid pTHAF100_a"/>
</dbReference>
<dbReference type="EMBL" id="CP045351">
    <property type="protein sequence ID" value="QFT28067.1"/>
    <property type="molecule type" value="Genomic_DNA"/>
</dbReference>
<dbReference type="RefSeq" id="WP_152432112.1">
    <property type="nucleotide sequence ID" value="NZ_CBCSDK010000008.1"/>
</dbReference>
<name>A0A5P9CQI6_9VIBR</name>
<dbReference type="KEGG" id="vaq:FIV01_16885"/>
<dbReference type="OrthoDB" id="5870731at2"/>
<evidence type="ECO:0000313" key="2">
    <source>
        <dbReference type="Proteomes" id="UP000326936"/>
    </source>
</evidence>